<sequence>MVCRCGGAILHNFSSAIFGSEIIWADEDLTFNDYWFNLILLLLNDISNKSIQSCTIQDLAICARYVHSTATSIEQRVYVCLTSSKRKR</sequence>
<evidence type="ECO:0000313" key="2">
    <source>
        <dbReference type="Proteomes" id="UP001176961"/>
    </source>
</evidence>
<proteinExistence type="predicted"/>
<accession>A0AA36M3K9</accession>
<organism evidence="1 2">
    <name type="scientific">Cylicocyclus nassatus</name>
    <name type="common">Nematode worm</name>
    <dbReference type="NCBI Taxonomy" id="53992"/>
    <lineage>
        <taxon>Eukaryota</taxon>
        <taxon>Metazoa</taxon>
        <taxon>Ecdysozoa</taxon>
        <taxon>Nematoda</taxon>
        <taxon>Chromadorea</taxon>
        <taxon>Rhabditida</taxon>
        <taxon>Rhabditina</taxon>
        <taxon>Rhabditomorpha</taxon>
        <taxon>Strongyloidea</taxon>
        <taxon>Strongylidae</taxon>
        <taxon>Cylicocyclus</taxon>
    </lineage>
</organism>
<dbReference type="EMBL" id="CATQJL010000112">
    <property type="protein sequence ID" value="CAJ0595882.1"/>
    <property type="molecule type" value="Genomic_DNA"/>
</dbReference>
<name>A0AA36M3K9_CYLNA</name>
<dbReference type="Proteomes" id="UP001176961">
    <property type="component" value="Unassembled WGS sequence"/>
</dbReference>
<reference evidence="1" key="1">
    <citation type="submission" date="2023-07" db="EMBL/GenBank/DDBJ databases">
        <authorList>
            <consortium name="CYATHOMIX"/>
        </authorList>
    </citation>
    <scope>NUCLEOTIDE SEQUENCE</scope>
    <source>
        <strain evidence="1">N/A</strain>
    </source>
</reference>
<gene>
    <name evidence="1" type="ORF">CYNAS_LOCUS7865</name>
</gene>
<keyword evidence="2" id="KW-1185">Reference proteome</keyword>
<protein>
    <submittedName>
        <fullName evidence="1">Uncharacterized protein</fullName>
    </submittedName>
</protein>
<comment type="caution">
    <text evidence="1">The sequence shown here is derived from an EMBL/GenBank/DDBJ whole genome shotgun (WGS) entry which is preliminary data.</text>
</comment>
<evidence type="ECO:0000313" key="1">
    <source>
        <dbReference type="EMBL" id="CAJ0595882.1"/>
    </source>
</evidence>
<dbReference type="AlphaFoldDB" id="A0AA36M3K9"/>